<organism evidence="2 3">
    <name type="scientific">Pleuronectes platessa</name>
    <name type="common">European plaice</name>
    <dbReference type="NCBI Taxonomy" id="8262"/>
    <lineage>
        <taxon>Eukaryota</taxon>
        <taxon>Metazoa</taxon>
        <taxon>Chordata</taxon>
        <taxon>Craniata</taxon>
        <taxon>Vertebrata</taxon>
        <taxon>Euteleostomi</taxon>
        <taxon>Actinopterygii</taxon>
        <taxon>Neopterygii</taxon>
        <taxon>Teleostei</taxon>
        <taxon>Neoteleostei</taxon>
        <taxon>Acanthomorphata</taxon>
        <taxon>Carangaria</taxon>
        <taxon>Pleuronectiformes</taxon>
        <taxon>Pleuronectoidei</taxon>
        <taxon>Pleuronectidae</taxon>
        <taxon>Pleuronectes</taxon>
    </lineage>
</organism>
<sequence>MAAHVPERLIFLLIFLLLKVSSSPLVFITTTTPPPFSPHNRSSSLSSSIISSSVVTWSPVRLFPSEPVSGGIHFTHVLQSYRMKTLIKTLVCSRILERLIAFTSVSDPLDSQLSIARPQTYTVSPAGDTGHPSAPSSHSTLQLCSRFTRLLMASGFPGTEDGDERSSEQVTPLFAAVCTVAACLPGGGVTLIFSGSVAVEQTAHPVELLDVLLTWGRSPNLAWRSEGACSAEFC</sequence>
<proteinExistence type="predicted"/>
<gene>
    <name evidence="2" type="ORF">PLEPLA_LOCUS20258</name>
</gene>
<keyword evidence="1" id="KW-0732">Signal</keyword>
<accession>A0A9N7UJU7</accession>
<dbReference type="AlphaFoldDB" id="A0A9N7UJU7"/>
<reference evidence="2" key="1">
    <citation type="submission" date="2020-03" db="EMBL/GenBank/DDBJ databases">
        <authorList>
            <person name="Weist P."/>
        </authorList>
    </citation>
    <scope>NUCLEOTIDE SEQUENCE</scope>
</reference>
<keyword evidence="3" id="KW-1185">Reference proteome</keyword>
<comment type="caution">
    <text evidence="2">The sequence shown here is derived from an EMBL/GenBank/DDBJ whole genome shotgun (WGS) entry which is preliminary data.</text>
</comment>
<evidence type="ECO:0000313" key="3">
    <source>
        <dbReference type="Proteomes" id="UP001153269"/>
    </source>
</evidence>
<evidence type="ECO:0000256" key="1">
    <source>
        <dbReference type="SAM" id="SignalP"/>
    </source>
</evidence>
<dbReference type="EMBL" id="CADEAL010001413">
    <property type="protein sequence ID" value="CAB1432201.1"/>
    <property type="molecule type" value="Genomic_DNA"/>
</dbReference>
<feature type="signal peptide" evidence="1">
    <location>
        <begin position="1"/>
        <end position="22"/>
    </location>
</feature>
<evidence type="ECO:0000313" key="2">
    <source>
        <dbReference type="EMBL" id="CAB1432201.1"/>
    </source>
</evidence>
<name>A0A9N7UJU7_PLEPL</name>
<dbReference type="Proteomes" id="UP001153269">
    <property type="component" value="Unassembled WGS sequence"/>
</dbReference>
<feature type="chain" id="PRO_5040450705" evidence="1">
    <location>
        <begin position="23"/>
        <end position="234"/>
    </location>
</feature>
<protein>
    <submittedName>
        <fullName evidence="2">Uncharacterized protein</fullName>
    </submittedName>
</protein>